<feature type="signal peptide" evidence="2">
    <location>
        <begin position="1"/>
        <end position="22"/>
    </location>
</feature>
<gene>
    <name evidence="3" type="ORF">AMECASPLE_029880</name>
</gene>
<keyword evidence="1" id="KW-0472">Membrane</keyword>
<evidence type="ECO:0000313" key="4">
    <source>
        <dbReference type="Proteomes" id="UP001469553"/>
    </source>
</evidence>
<keyword evidence="1" id="KW-0812">Transmembrane</keyword>
<keyword evidence="1" id="KW-1133">Transmembrane helix</keyword>
<feature type="chain" id="PRO_5046513900" description="Secreted protein" evidence="2">
    <location>
        <begin position="23"/>
        <end position="112"/>
    </location>
</feature>
<feature type="transmembrane region" description="Helical" evidence="1">
    <location>
        <begin position="82"/>
        <end position="101"/>
    </location>
</feature>
<evidence type="ECO:0000256" key="2">
    <source>
        <dbReference type="SAM" id="SignalP"/>
    </source>
</evidence>
<keyword evidence="2" id="KW-0732">Signal</keyword>
<organism evidence="3 4">
    <name type="scientific">Ameca splendens</name>
    <dbReference type="NCBI Taxonomy" id="208324"/>
    <lineage>
        <taxon>Eukaryota</taxon>
        <taxon>Metazoa</taxon>
        <taxon>Chordata</taxon>
        <taxon>Craniata</taxon>
        <taxon>Vertebrata</taxon>
        <taxon>Euteleostomi</taxon>
        <taxon>Actinopterygii</taxon>
        <taxon>Neopterygii</taxon>
        <taxon>Teleostei</taxon>
        <taxon>Neoteleostei</taxon>
        <taxon>Acanthomorphata</taxon>
        <taxon>Ovalentaria</taxon>
        <taxon>Atherinomorphae</taxon>
        <taxon>Cyprinodontiformes</taxon>
        <taxon>Goodeidae</taxon>
        <taxon>Ameca</taxon>
    </lineage>
</organism>
<evidence type="ECO:0000313" key="3">
    <source>
        <dbReference type="EMBL" id="MEQ2289130.1"/>
    </source>
</evidence>
<reference evidence="3 4" key="1">
    <citation type="submission" date="2021-06" db="EMBL/GenBank/DDBJ databases">
        <authorList>
            <person name="Palmer J.M."/>
        </authorList>
    </citation>
    <scope>NUCLEOTIDE SEQUENCE [LARGE SCALE GENOMIC DNA]</scope>
    <source>
        <strain evidence="3 4">AS_MEX2019</strain>
        <tissue evidence="3">Muscle</tissue>
    </source>
</reference>
<sequence>MVNMVMPLQLFVPLALMVQALSQLQQQAGAVAACPSPLLHKCDYLLVWQLLYKSPYTFFRFLPFFYGLQQAKFFLPSINSWLAFFLFLCLSFCCNLCPKWVQAGTERCPLKS</sequence>
<dbReference type="EMBL" id="JAHRIP010022289">
    <property type="protein sequence ID" value="MEQ2289130.1"/>
    <property type="molecule type" value="Genomic_DNA"/>
</dbReference>
<proteinExistence type="predicted"/>
<keyword evidence="4" id="KW-1185">Reference proteome</keyword>
<dbReference type="Proteomes" id="UP001469553">
    <property type="component" value="Unassembled WGS sequence"/>
</dbReference>
<evidence type="ECO:0000256" key="1">
    <source>
        <dbReference type="SAM" id="Phobius"/>
    </source>
</evidence>
<accession>A0ABV0Y6F0</accession>
<protein>
    <recommendedName>
        <fullName evidence="5">Secreted protein</fullName>
    </recommendedName>
</protein>
<name>A0ABV0Y6F0_9TELE</name>
<evidence type="ECO:0008006" key="5">
    <source>
        <dbReference type="Google" id="ProtNLM"/>
    </source>
</evidence>
<comment type="caution">
    <text evidence="3">The sequence shown here is derived from an EMBL/GenBank/DDBJ whole genome shotgun (WGS) entry which is preliminary data.</text>
</comment>